<sequence>MLSYILRKSFFTTPKWFQSSSRQSSDTSNNAKAASKADDHLLVVFPKQRPTTKQTATGPTQRPKLSRSQLYSKLSICERQSGEVGARDNLEMVALNMYMDMYVKANTSFSPAPREEPLYNPTLDRLDVPRPVLCRGPSGYFSTPAR</sequence>
<evidence type="ECO:0000313" key="2">
    <source>
        <dbReference type="EMBL" id="KAF2655984.1"/>
    </source>
</evidence>
<feature type="compositionally biased region" description="Low complexity" evidence="1">
    <location>
        <begin position="19"/>
        <end position="28"/>
    </location>
</feature>
<dbReference type="AlphaFoldDB" id="A0A6A6TBJ8"/>
<organism evidence="2 3">
    <name type="scientific">Lophiostoma macrostomum CBS 122681</name>
    <dbReference type="NCBI Taxonomy" id="1314788"/>
    <lineage>
        <taxon>Eukaryota</taxon>
        <taxon>Fungi</taxon>
        <taxon>Dikarya</taxon>
        <taxon>Ascomycota</taxon>
        <taxon>Pezizomycotina</taxon>
        <taxon>Dothideomycetes</taxon>
        <taxon>Pleosporomycetidae</taxon>
        <taxon>Pleosporales</taxon>
        <taxon>Lophiostomataceae</taxon>
        <taxon>Lophiostoma</taxon>
    </lineage>
</organism>
<gene>
    <name evidence="2" type="ORF">K491DRAFT_715827</name>
</gene>
<name>A0A6A6TBJ8_9PLEO</name>
<reference evidence="2" key="1">
    <citation type="journal article" date="2020" name="Stud. Mycol.">
        <title>101 Dothideomycetes genomes: a test case for predicting lifestyles and emergence of pathogens.</title>
        <authorList>
            <person name="Haridas S."/>
            <person name="Albert R."/>
            <person name="Binder M."/>
            <person name="Bloem J."/>
            <person name="Labutti K."/>
            <person name="Salamov A."/>
            <person name="Andreopoulos B."/>
            <person name="Baker S."/>
            <person name="Barry K."/>
            <person name="Bills G."/>
            <person name="Bluhm B."/>
            <person name="Cannon C."/>
            <person name="Castanera R."/>
            <person name="Culley D."/>
            <person name="Daum C."/>
            <person name="Ezra D."/>
            <person name="Gonzalez J."/>
            <person name="Henrissat B."/>
            <person name="Kuo A."/>
            <person name="Liang C."/>
            <person name="Lipzen A."/>
            <person name="Lutzoni F."/>
            <person name="Magnuson J."/>
            <person name="Mondo S."/>
            <person name="Nolan M."/>
            <person name="Ohm R."/>
            <person name="Pangilinan J."/>
            <person name="Park H.-J."/>
            <person name="Ramirez L."/>
            <person name="Alfaro M."/>
            <person name="Sun H."/>
            <person name="Tritt A."/>
            <person name="Yoshinaga Y."/>
            <person name="Zwiers L.-H."/>
            <person name="Turgeon B."/>
            <person name="Goodwin S."/>
            <person name="Spatafora J."/>
            <person name="Crous P."/>
            <person name="Grigoriev I."/>
        </authorList>
    </citation>
    <scope>NUCLEOTIDE SEQUENCE</scope>
    <source>
        <strain evidence="2">CBS 122681</strain>
    </source>
</reference>
<proteinExistence type="predicted"/>
<evidence type="ECO:0000313" key="3">
    <source>
        <dbReference type="Proteomes" id="UP000799324"/>
    </source>
</evidence>
<keyword evidence="3" id="KW-1185">Reference proteome</keyword>
<dbReference type="EMBL" id="MU004342">
    <property type="protein sequence ID" value="KAF2655984.1"/>
    <property type="molecule type" value="Genomic_DNA"/>
</dbReference>
<feature type="compositionally biased region" description="Polar residues" evidence="1">
    <location>
        <begin position="49"/>
        <end position="60"/>
    </location>
</feature>
<accession>A0A6A6TBJ8</accession>
<evidence type="ECO:0000256" key="1">
    <source>
        <dbReference type="SAM" id="MobiDB-lite"/>
    </source>
</evidence>
<dbReference type="Proteomes" id="UP000799324">
    <property type="component" value="Unassembled WGS sequence"/>
</dbReference>
<feature type="region of interest" description="Disordered" evidence="1">
    <location>
        <begin position="18"/>
        <end position="67"/>
    </location>
</feature>
<protein>
    <submittedName>
        <fullName evidence="2">Uncharacterized protein</fullName>
    </submittedName>
</protein>